<gene>
    <name evidence="3" type="ORF">R54876_GBNLAHCA_01208</name>
</gene>
<comment type="similarity">
    <text evidence="2">Belongs to the gluconeogenesis factor family.</text>
</comment>
<evidence type="ECO:0000313" key="3">
    <source>
        <dbReference type="EMBL" id="CAK8054634.1"/>
    </source>
</evidence>
<keyword evidence="1 2" id="KW-0963">Cytoplasm</keyword>
<dbReference type="InterPro" id="IPR002882">
    <property type="entry name" value="CofD"/>
</dbReference>
<comment type="function">
    <text evidence="2">Required for morphogenesis under gluconeogenic growth conditions.</text>
</comment>
<reference evidence="3 4" key="1">
    <citation type="submission" date="2024-01" db="EMBL/GenBank/DDBJ databases">
        <authorList>
            <person name="Botero Cardona J."/>
        </authorList>
    </citation>
    <scope>NUCLEOTIDE SEQUENCE [LARGE SCALE GENOMIC DNA]</scope>
    <source>
        <strain evidence="3 4">LMG 33000</strain>
    </source>
</reference>
<accession>A0ABM9N5Y8</accession>
<evidence type="ECO:0000256" key="2">
    <source>
        <dbReference type="HAMAP-Rule" id="MF_00973"/>
    </source>
</evidence>
<dbReference type="CDD" id="cd07187">
    <property type="entry name" value="YvcK_like"/>
    <property type="match status" value="1"/>
</dbReference>
<dbReference type="Proteomes" id="UP001314241">
    <property type="component" value="Unassembled WGS sequence"/>
</dbReference>
<dbReference type="NCBIfam" id="TIGR01826">
    <property type="entry name" value="CofD_related"/>
    <property type="match status" value="1"/>
</dbReference>
<evidence type="ECO:0000313" key="4">
    <source>
        <dbReference type="Proteomes" id="UP001314241"/>
    </source>
</evidence>
<dbReference type="PANTHER" id="PTHR30135">
    <property type="entry name" value="UNCHARACTERIZED PROTEIN YVCK-RELATED"/>
    <property type="match status" value="1"/>
</dbReference>
<proteinExistence type="inferred from homology"/>
<dbReference type="Pfam" id="PF01933">
    <property type="entry name" value="CofD"/>
    <property type="match status" value="1"/>
</dbReference>
<protein>
    <recommendedName>
        <fullName evidence="2">Putative gluconeogenesis factor</fullName>
    </recommendedName>
</protein>
<dbReference type="EMBL" id="CAWVOH010000002">
    <property type="protein sequence ID" value="CAK8054634.1"/>
    <property type="molecule type" value="Genomic_DNA"/>
</dbReference>
<name>A0ABM9N5Y8_9LACO</name>
<dbReference type="InterPro" id="IPR038136">
    <property type="entry name" value="CofD-like_dom_sf"/>
</dbReference>
<comment type="subcellular location">
    <subcellularLocation>
        <location evidence="2">Cytoplasm</location>
    </subcellularLocation>
</comment>
<dbReference type="HAMAP" id="MF_00973">
    <property type="entry name" value="Gluconeogen_factor"/>
    <property type="match status" value="1"/>
</dbReference>
<dbReference type="InterPro" id="IPR010119">
    <property type="entry name" value="Gluconeogen_factor"/>
</dbReference>
<dbReference type="PANTHER" id="PTHR30135:SF3">
    <property type="entry name" value="GLUCONEOGENESIS FACTOR-RELATED"/>
    <property type="match status" value="1"/>
</dbReference>
<organism evidence="3 4">
    <name type="scientific">Eupransor demetentiae</name>
    <dbReference type="NCBI Taxonomy" id="3109584"/>
    <lineage>
        <taxon>Bacteria</taxon>
        <taxon>Bacillati</taxon>
        <taxon>Bacillota</taxon>
        <taxon>Bacilli</taxon>
        <taxon>Lactobacillales</taxon>
        <taxon>Lactobacillaceae</taxon>
        <taxon>Eupransor</taxon>
    </lineage>
</organism>
<evidence type="ECO:0000256" key="1">
    <source>
        <dbReference type="ARBA" id="ARBA00022490"/>
    </source>
</evidence>
<dbReference type="RefSeq" id="WP_349642177.1">
    <property type="nucleotide sequence ID" value="NZ_CAWVOH010000002.1"/>
</dbReference>
<keyword evidence="4" id="KW-1185">Reference proteome</keyword>
<dbReference type="SUPFAM" id="SSF142338">
    <property type="entry name" value="CofD-like"/>
    <property type="match status" value="1"/>
</dbReference>
<comment type="caution">
    <text evidence="3">The sequence shown here is derived from an EMBL/GenBank/DDBJ whole genome shotgun (WGS) entry which is preliminary data.</text>
</comment>
<dbReference type="Gene3D" id="3.40.50.10680">
    <property type="entry name" value="CofD-like domains"/>
    <property type="match status" value="1"/>
</dbReference>
<sequence>MKPKIVIIGGGSGIPVIIKPLVKQDVDLSAIVTVADDGGSSGLLRNYINIVPPGDIRNILVAMADTDPDILKTFQYRFKSEDDFFAKHAVGNLIIAAMTERYGNIFEAVQKLSELMHVRGHIYPVSNQPLVLNALFDDGTEMEGESEITAAHRTIKRVWVTEEDGKVDVQPVPEVLDAIRDADLIVYGPGSLYTSILPNVTIPAVQEALQKTSAKQVYIANIMTQKGETDTYTDAQHLAALNHHIGKDVIDYLITNSTQVPEHFVDFQKWGEISQQVIQDPEGVRAQGATPLSGDFLRLHDAGAFHDGQKVSTELMKILE</sequence>